<dbReference type="InterPro" id="IPR017941">
    <property type="entry name" value="Rieske_2Fe-2S"/>
</dbReference>
<dbReference type="AlphaFoldDB" id="Q6SH28"/>
<protein>
    <recommendedName>
        <fullName evidence="14">cholesterol 7-desaturase</fullName>
        <ecNumber evidence="14">1.14.19.21</ecNumber>
    </recommendedName>
</protein>
<keyword evidence="10" id="KW-0411">Iron-sulfur</keyword>
<dbReference type="InterPro" id="IPR050584">
    <property type="entry name" value="Cholesterol_7-desaturase"/>
</dbReference>
<gene>
    <name evidence="18" type="ORF">MBMO_EBAC000-63A02.70</name>
</gene>
<dbReference type="Pfam" id="PF00355">
    <property type="entry name" value="Rieske"/>
    <property type="match status" value="1"/>
</dbReference>
<evidence type="ECO:0000256" key="1">
    <source>
        <dbReference type="ARBA" id="ARBA00001962"/>
    </source>
</evidence>
<dbReference type="Gene3D" id="2.102.10.10">
    <property type="entry name" value="Rieske [2Fe-2S] iron-sulphur domain"/>
    <property type="match status" value="1"/>
</dbReference>
<dbReference type="GO" id="GO:0008203">
    <property type="term" value="P:cholesterol metabolic process"/>
    <property type="evidence" value="ECO:0007669"/>
    <property type="project" value="InterPro"/>
</dbReference>
<dbReference type="GO" id="GO:0051537">
    <property type="term" value="F:2 iron, 2 sulfur cluster binding"/>
    <property type="evidence" value="ECO:0007669"/>
    <property type="project" value="UniProtKB-KW"/>
</dbReference>
<evidence type="ECO:0000256" key="5">
    <source>
        <dbReference type="ARBA" id="ARBA00022714"/>
    </source>
</evidence>
<dbReference type="PANTHER" id="PTHR21266:SF32">
    <property type="entry name" value="CHOLESTEROL 7-DESATURASE NVD"/>
    <property type="match status" value="1"/>
</dbReference>
<keyword evidence="11" id="KW-0472">Membrane</keyword>
<dbReference type="CDD" id="cd03469">
    <property type="entry name" value="Rieske_RO_Alpha_N"/>
    <property type="match status" value="1"/>
</dbReference>
<evidence type="ECO:0000256" key="15">
    <source>
        <dbReference type="ARBA" id="ARBA00047853"/>
    </source>
</evidence>
<accession>Q6SH28</accession>
<sequence length="366" mass="41021">MAKATEYGLGPNTFPRGWFVVAESREIDVSPIGVTFFDRDFVIYRGESGNPVMLDAYCKHMGTHLGKNTSAMLIVADVGGKRIEGDAIRCPYHGWRYNSEGHVDDIPYHDGPCPKSASIRSYPVVDNMGCIMMWFDEQGNDPLYPPPYLQQWDEAGWVHWNLDHLPELDIHPQEVLDNMADNRHLGPTHGAPCEYFENEIKDHVLIQRQGGPMTLYGGVMLYTTTWYTGPGVLLSKQVWGDTTQFEMIANTPVSDGRIKAWHGCLVKAQSETITEDDRNMARQVQAGALEAFSKDFEIWQHKAPALRPMAMKTEGPFLNNRKWYGAFYGDAGSELTGQTPLNGLYHVPGVATPAQREHAIDHGIPI</sequence>
<comment type="cofactor">
    <cofactor evidence="1">
        <name>Fe cation</name>
        <dbReference type="ChEBI" id="CHEBI:24875"/>
    </cofactor>
</comment>
<keyword evidence="6" id="KW-0479">Metal-binding</keyword>
<dbReference type="InterPro" id="IPR036922">
    <property type="entry name" value="Rieske_2Fe-2S_sf"/>
</dbReference>
<comment type="pathway">
    <text evidence="3">Hormone biosynthesis.</text>
</comment>
<dbReference type="GO" id="GO:0005737">
    <property type="term" value="C:cytoplasm"/>
    <property type="evidence" value="ECO:0007669"/>
    <property type="project" value="TreeGrafter"/>
</dbReference>
<keyword evidence="5" id="KW-0001">2Fe-2S</keyword>
<evidence type="ECO:0000256" key="14">
    <source>
        <dbReference type="ARBA" id="ARBA00026095"/>
    </source>
</evidence>
<evidence type="ECO:0000256" key="6">
    <source>
        <dbReference type="ARBA" id="ARBA00022723"/>
    </source>
</evidence>
<dbReference type="SUPFAM" id="SSF50022">
    <property type="entry name" value="ISP domain"/>
    <property type="match status" value="1"/>
</dbReference>
<dbReference type="Pfam" id="PF19298">
    <property type="entry name" value="KshA_C"/>
    <property type="match status" value="1"/>
</dbReference>
<feature type="domain" description="Rieske" evidence="17">
    <location>
        <begin position="18"/>
        <end position="133"/>
    </location>
</feature>
<evidence type="ECO:0000259" key="17">
    <source>
        <dbReference type="PROSITE" id="PS51296"/>
    </source>
</evidence>
<dbReference type="GO" id="GO:0046872">
    <property type="term" value="F:metal ion binding"/>
    <property type="evidence" value="ECO:0007669"/>
    <property type="project" value="UniProtKB-KW"/>
</dbReference>
<comment type="catalytic activity">
    <reaction evidence="15">
        <text>cholesterol + NADH + O2 + H(+) = 7-dehydrocholesterol + NAD(+) + 2 H2O</text>
        <dbReference type="Rhea" id="RHEA:51644"/>
        <dbReference type="ChEBI" id="CHEBI:15377"/>
        <dbReference type="ChEBI" id="CHEBI:15378"/>
        <dbReference type="ChEBI" id="CHEBI:15379"/>
        <dbReference type="ChEBI" id="CHEBI:16113"/>
        <dbReference type="ChEBI" id="CHEBI:17759"/>
        <dbReference type="ChEBI" id="CHEBI:57540"/>
        <dbReference type="ChEBI" id="CHEBI:57945"/>
        <dbReference type="EC" id="1.14.19.21"/>
    </reaction>
    <physiologicalReaction direction="left-to-right" evidence="15">
        <dbReference type="Rhea" id="RHEA:51645"/>
    </physiologicalReaction>
</comment>
<proteinExistence type="inferred from homology"/>
<evidence type="ECO:0000256" key="11">
    <source>
        <dbReference type="ARBA" id="ARBA00023136"/>
    </source>
</evidence>
<comment type="pathway">
    <text evidence="12">Steroid hormone biosynthesis; dafachronic acid biosynthesis.</text>
</comment>
<comment type="catalytic activity">
    <reaction evidence="16">
        <text>cholesterol + NADPH + O2 + H(+) = 7-dehydrocholesterol + NADP(+) + 2 H2O</text>
        <dbReference type="Rhea" id="RHEA:45024"/>
        <dbReference type="ChEBI" id="CHEBI:15377"/>
        <dbReference type="ChEBI" id="CHEBI:15378"/>
        <dbReference type="ChEBI" id="CHEBI:15379"/>
        <dbReference type="ChEBI" id="CHEBI:16113"/>
        <dbReference type="ChEBI" id="CHEBI:17759"/>
        <dbReference type="ChEBI" id="CHEBI:57783"/>
        <dbReference type="ChEBI" id="CHEBI:58349"/>
        <dbReference type="EC" id="1.14.19.21"/>
    </reaction>
    <physiologicalReaction direction="left-to-right" evidence="16">
        <dbReference type="Rhea" id="RHEA:45025"/>
    </physiologicalReaction>
</comment>
<name>Q6SH28_9BACT</name>
<reference evidence="18" key="1">
    <citation type="submission" date="2003-11" db="EMBL/GenBank/DDBJ databases">
        <authorList>
            <person name="Heidelberg J.F."/>
            <person name="Eisen J.A."/>
            <person name="Nelson W.C."/>
            <person name="DeLong E.F."/>
        </authorList>
    </citation>
    <scope>NUCLEOTIDE SEQUENCE</scope>
</reference>
<evidence type="ECO:0000256" key="4">
    <source>
        <dbReference type="ARBA" id="ARBA00022692"/>
    </source>
</evidence>
<evidence type="ECO:0000313" key="18">
    <source>
        <dbReference type="EMBL" id="AAR37791.1"/>
    </source>
</evidence>
<keyword evidence="4" id="KW-0812">Transmembrane</keyword>
<evidence type="ECO:0000256" key="10">
    <source>
        <dbReference type="ARBA" id="ARBA00023014"/>
    </source>
</evidence>
<dbReference type="InterPro" id="IPR045605">
    <property type="entry name" value="KshA-like_C"/>
</dbReference>
<dbReference type="PROSITE" id="PS51296">
    <property type="entry name" value="RIESKE"/>
    <property type="match status" value="1"/>
</dbReference>
<keyword evidence="8" id="KW-0560">Oxidoreductase</keyword>
<comment type="subcellular location">
    <subcellularLocation>
        <location evidence="2">Membrane</location>
    </subcellularLocation>
</comment>
<dbReference type="PANTHER" id="PTHR21266">
    <property type="entry name" value="IRON-SULFUR DOMAIN CONTAINING PROTEIN"/>
    <property type="match status" value="1"/>
</dbReference>
<dbReference type="GO" id="GO:0016020">
    <property type="term" value="C:membrane"/>
    <property type="evidence" value="ECO:0007669"/>
    <property type="project" value="UniProtKB-SubCell"/>
</dbReference>
<evidence type="ECO:0000256" key="3">
    <source>
        <dbReference type="ARBA" id="ARBA00004972"/>
    </source>
</evidence>
<evidence type="ECO:0000256" key="13">
    <source>
        <dbReference type="ARBA" id="ARBA00025729"/>
    </source>
</evidence>
<comment type="similarity">
    <text evidence="13">Belongs to the cholesterol 7-desaturase family.</text>
</comment>
<dbReference type="Gene3D" id="3.90.380.10">
    <property type="entry name" value="Naphthalene 1,2-dioxygenase Alpha Subunit, Chain A, domain 1"/>
    <property type="match status" value="1"/>
</dbReference>
<keyword evidence="7" id="KW-1133">Transmembrane helix</keyword>
<evidence type="ECO:0000256" key="16">
    <source>
        <dbReference type="ARBA" id="ARBA00049548"/>
    </source>
</evidence>
<reference evidence="18" key="2">
    <citation type="submission" date="2003-12" db="EMBL/GenBank/DDBJ databases">
        <title>Monterey Bay Coastal Ocean Microbial Observatory environmental clone sequencing.</title>
        <authorList>
            <person name="DeLong E.F."/>
        </authorList>
    </citation>
    <scope>NUCLEOTIDE SEQUENCE</scope>
</reference>
<dbReference type="EC" id="1.14.19.21" evidence="14"/>
<dbReference type="SUPFAM" id="SSF55961">
    <property type="entry name" value="Bet v1-like"/>
    <property type="match status" value="1"/>
</dbReference>
<dbReference type="EMBL" id="AY458639">
    <property type="protein sequence ID" value="AAR37791.1"/>
    <property type="molecule type" value="Genomic_DNA"/>
</dbReference>
<evidence type="ECO:0000256" key="9">
    <source>
        <dbReference type="ARBA" id="ARBA00023004"/>
    </source>
</evidence>
<dbReference type="GO" id="GO:0170056">
    <property type="term" value="F:cholesterol 7-desaturase [NAD(P)H] activity"/>
    <property type="evidence" value="ECO:0007669"/>
    <property type="project" value="UniProtKB-EC"/>
</dbReference>
<keyword evidence="9" id="KW-0408">Iron</keyword>
<evidence type="ECO:0000256" key="2">
    <source>
        <dbReference type="ARBA" id="ARBA00004370"/>
    </source>
</evidence>
<evidence type="ECO:0000256" key="8">
    <source>
        <dbReference type="ARBA" id="ARBA00023002"/>
    </source>
</evidence>
<organism evidence="18">
    <name type="scientific">uncultured marine bacterium 442</name>
    <dbReference type="NCBI Taxonomy" id="257392"/>
    <lineage>
        <taxon>Bacteria</taxon>
        <taxon>environmental samples</taxon>
    </lineage>
</organism>
<evidence type="ECO:0000256" key="12">
    <source>
        <dbReference type="ARBA" id="ARBA00025712"/>
    </source>
</evidence>
<evidence type="ECO:0000256" key="7">
    <source>
        <dbReference type="ARBA" id="ARBA00022989"/>
    </source>
</evidence>